<evidence type="ECO:0000313" key="4">
    <source>
        <dbReference type="WBParaSite" id="SCUD_0001006001-mRNA-1"/>
    </source>
</evidence>
<dbReference type="AlphaFoldDB" id="A0A183K4Y9"/>
<reference evidence="2 3" key="2">
    <citation type="submission" date="2018-11" db="EMBL/GenBank/DDBJ databases">
        <authorList>
            <consortium name="Pathogen Informatics"/>
        </authorList>
    </citation>
    <scope>NUCLEOTIDE SEQUENCE [LARGE SCALE GENOMIC DNA]</scope>
    <source>
        <strain evidence="2">Dakar</strain>
        <strain evidence="3">Dakar, Senegal</strain>
    </source>
</reference>
<evidence type="ECO:0000256" key="1">
    <source>
        <dbReference type="SAM" id="MobiDB-lite"/>
    </source>
</evidence>
<gene>
    <name evidence="2" type="ORF">SCUD_LOCUS10060</name>
</gene>
<reference evidence="4" key="1">
    <citation type="submission" date="2016-06" db="UniProtKB">
        <authorList>
            <consortium name="WormBaseParasite"/>
        </authorList>
    </citation>
    <scope>IDENTIFICATION</scope>
</reference>
<keyword evidence="3" id="KW-1185">Reference proteome</keyword>
<evidence type="ECO:0000313" key="2">
    <source>
        <dbReference type="EMBL" id="VDP38281.1"/>
    </source>
</evidence>
<feature type="region of interest" description="Disordered" evidence="1">
    <location>
        <begin position="1"/>
        <end position="35"/>
    </location>
</feature>
<protein>
    <submittedName>
        <fullName evidence="4">Transposase_22 domain-containing protein</fullName>
    </submittedName>
</protein>
<dbReference type="WBParaSite" id="SCUD_0001006001-mRNA-1">
    <property type="protein sequence ID" value="SCUD_0001006001-mRNA-1"/>
    <property type="gene ID" value="SCUD_0001006001"/>
</dbReference>
<name>A0A183K4Y9_9TREM</name>
<organism evidence="4">
    <name type="scientific">Schistosoma curassoni</name>
    <dbReference type="NCBI Taxonomy" id="6186"/>
    <lineage>
        <taxon>Eukaryota</taxon>
        <taxon>Metazoa</taxon>
        <taxon>Spiralia</taxon>
        <taxon>Lophotrochozoa</taxon>
        <taxon>Platyhelminthes</taxon>
        <taxon>Trematoda</taxon>
        <taxon>Digenea</taxon>
        <taxon>Strigeidida</taxon>
        <taxon>Schistosomatoidea</taxon>
        <taxon>Schistosomatidae</taxon>
        <taxon>Schistosoma</taxon>
    </lineage>
</organism>
<accession>A0A183K4Y9</accession>
<dbReference type="EMBL" id="UZAK01033559">
    <property type="protein sequence ID" value="VDP38281.1"/>
    <property type="molecule type" value="Genomic_DNA"/>
</dbReference>
<proteinExistence type="predicted"/>
<dbReference type="Proteomes" id="UP000279833">
    <property type="component" value="Unassembled WGS sequence"/>
</dbReference>
<evidence type="ECO:0000313" key="3">
    <source>
        <dbReference type="Proteomes" id="UP000279833"/>
    </source>
</evidence>
<sequence length="152" mass="17415">MRQLYDTRKKVSEKYSKQKRPAKDKEGKPITEIEEQRNKLVAHFEELTNRPAPLNPPDIEVVHTDLPIDVTTPMTEEIRMAISQIKSGKVVGLESIPVGALKSYTEATSNMFHVLFRKICEEEQVPQTYWKEGYLIKIPKKGDLSKCENTTA</sequence>